<organism evidence="9 10">
    <name type="scientific">Fusarium zealandicum</name>
    <dbReference type="NCBI Taxonomy" id="1053134"/>
    <lineage>
        <taxon>Eukaryota</taxon>
        <taxon>Fungi</taxon>
        <taxon>Dikarya</taxon>
        <taxon>Ascomycota</taxon>
        <taxon>Pezizomycotina</taxon>
        <taxon>Sordariomycetes</taxon>
        <taxon>Hypocreomycetidae</taxon>
        <taxon>Hypocreales</taxon>
        <taxon>Nectriaceae</taxon>
        <taxon>Fusarium</taxon>
        <taxon>Fusarium staphyleae species complex</taxon>
    </lineage>
</organism>
<evidence type="ECO:0000259" key="6">
    <source>
        <dbReference type="Pfam" id="PF23036"/>
    </source>
</evidence>
<feature type="compositionally biased region" description="Polar residues" evidence="4">
    <location>
        <begin position="64"/>
        <end position="110"/>
    </location>
</feature>
<dbReference type="Proteomes" id="UP000635477">
    <property type="component" value="Unassembled WGS sequence"/>
</dbReference>
<dbReference type="InterPro" id="IPR056916">
    <property type="entry name" value="NTS_TR130"/>
</dbReference>
<dbReference type="Pfam" id="PF23274">
    <property type="entry name" value="DUF7077"/>
    <property type="match status" value="1"/>
</dbReference>
<feature type="compositionally biased region" description="Polar residues" evidence="4">
    <location>
        <begin position="591"/>
        <end position="603"/>
    </location>
</feature>
<dbReference type="Pfam" id="PF12584">
    <property type="entry name" value="TRAPPC10"/>
    <property type="match status" value="1"/>
</dbReference>
<feature type="domain" description="TRAPPC10/Trs130 C-terminal" evidence="5">
    <location>
        <begin position="1326"/>
        <end position="1476"/>
    </location>
</feature>
<evidence type="ECO:0000256" key="4">
    <source>
        <dbReference type="SAM" id="MobiDB-lite"/>
    </source>
</evidence>
<feature type="domain" description="TRAPPC10/Trs130 N-terminal" evidence="6">
    <location>
        <begin position="97"/>
        <end position="451"/>
    </location>
</feature>
<evidence type="ECO:0008006" key="11">
    <source>
        <dbReference type="Google" id="ProtNLM"/>
    </source>
</evidence>
<evidence type="ECO:0000259" key="8">
    <source>
        <dbReference type="Pfam" id="PF24967"/>
    </source>
</evidence>
<dbReference type="GO" id="GO:0005829">
    <property type="term" value="C:cytosol"/>
    <property type="evidence" value="ECO:0007669"/>
    <property type="project" value="GOC"/>
</dbReference>
<dbReference type="InterPro" id="IPR056913">
    <property type="entry name" value="TRAPPC10/Trs130_N"/>
</dbReference>
<sequence>MEQPFSTSKVTVEYFDPHDVYKLLAPGLVPRLPLHNLNWQSHAGPLRSIDTLHVELVQGGVDPTSATSTHTLRRSGSTVDDGFQTQSLGRRTTSTEQLDTQPLPSRTIGSQRRHQIPGLRRTPYLKVLLVRCDDNDSYKSSVRSEVKEWIKTHTTSSSSSKKSSKQEKHDAFEWLIIHVVIPNTVAATQPRSSARSDTASEKTTSRWRTGSTPLLEKLRTDFAGTGKSAADRIAQIRIGINDLPYDQLPRVVPAVPTGYSENEQDAEHAWKELVSRFKSLILSSFDMRVTQYEEDIKEKDGQRSLPGWNFCTFFILKEGLARGFESVGLVEDALVGYDELSVGLDSVIYEQAGQGSPERHGGAMLNYTDELKKAVETALAKAAGEDDEDEEAVDLQSNEPIKQQFDEIPISATKKAYRDMILANNVSVFDFRCYIFARQMAMLLRLGNAWSSREELLAKLQEQQDSVLHGVAPLAPPPKHTEETENLAMLAEICRRTLQFIPSLSQVMRRDILTAVASEKPDDEASTGVDPRLSEVMDNVVASFAFSIAQQILAQTASKALPIPPSTLTPPESHEQKASIPEPKTMMHPARTSSLQISTGSHPSQPPLSPGVFPGPGMPKTNDDKDAHFLKAGLEDLAARRAELYMLSRSILDGLGKKRGWSDGWTEAPVVAEAEADFEEISLDDKSVATDALGTGFVSPLIIGVESNLLQTALDDADNFYRLYEILTDKALRHYTVASHDHAVQASKADLAVVKFHLKEYDAAATYFYQATPFFGESGWSSLELSMLVMYLHCLRELKSKDDYVRVALKLLTKSCAAEKERLEQRSKRVSRLGKPDAPDSISMKGVVGNLFDLASSLSSQVKVHLSNFFTDIELAGPPEYYENEDKCCLTINLWSLLPDDIKLDGVAVRVSVAKNGPAKELRFARHEEVVLSPGKNSIKVDCTSVVPGKYKVDHLALSSSNLFLHFERDVNHSVPHTADIFKHPDVVLFHRAGAFDVQLTATKHTALDKTNTFDLVLNPGWNSVKYCEIRVKPATGGLRLLTLEGKVVDSDVALAKKPEAGGVFHFNAIPAETAVTLRFPYSVEQDMGDVSAKVEVSYTRESGEKYFFAKSMEIPISLALGVNVQDVFKHQALFSRFNVSTASPSPLRLHKSELIPSDLFESEFGVPPADTLVVFSKQPATLLYKVKRKTGVKSNKRAARTMYLKLYYNVLQTEIEEVVVASILDTLKDTSLGPFARIITSSVITETKSLQTLDLERVALLGAVPTSFFADVAWEKYFTGIGLVPDSQESASESITTFLKRWQTSHPRIPIPTSQPNDPPTILIPVEIPSLAIVHTADIRLQTPATELLDQKPGAVPTVSINQMLSASLHLKWTQVWDTEMHHKADTEYSYEVTAPGDTWLLGGRRKGHFVIPGSANEPLSSTTKTEAEIPLILIPLREGYLPYPSIEIREVRDAQEPQPQACEVDLRNLGESVRAVGERKGVTMFNPDQFPDTAIGPKPDPGFFTVKSKHRTACDICLSQRTTTKCQYSPTAVEAEGKPSNRSRGDAVRSK</sequence>
<dbReference type="EMBL" id="JABEYC010000033">
    <property type="protein sequence ID" value="KAF4984132.1"/>
    <property type="molecule type" value="Genomic_DNA"/>
</dbReference>
<feature type="region of interest" description="Disordered" evidence="4">
    <location>
        <begin position="187"/>
        <end position="210"/>
    </location>
</feature>
<evidence type="ECO:0000256" key="1">
    <source>
        <dbReference type="ARBA" id="ARBA00004555"/>
    </source>
</evidence>
<dbReference type="PANTHER" id="PTHR13251">
    <property type="entry name" value="EPILEPSY HOLOPROSENCEPHALY CANDIDATE 1/TMEM1"/>
    <property type="match status" value="1"/>
</dbReference>
<feature type="domain" description="DUF7077" evidence="7">
    <location>
        <begin position="994"/>
        <end position="1116"/>
    </location>
</feature>
<feature type="region of interest" description="Disordered" evidence="4">
    <location>
        <begin position="1531"/>
        <end position="1553"/>
    </location>
</feature>
<feature type="region of interest" description="Disordered" evidence="4">
    <location>
        <begin position="63"/>
        <end position="114"/>
    </location>
</feature>
<keyword evidence="3" id="KW-0333">Golgi apparatus</keyword>
<reference evidence="9" key="1">
    <citation type="journal article" date="2020" name="BMC Genomics">
        <title>Correction to: Identification and distribution of gene clusters required for synthesis of sphingolipid metabolism inhibitors in diverse species of the filamentous fungus Fusarium.</title>
        <authorList>
            <person name="Kim H.S."/>
            <person name="Lohmar J.M."/>
            <person name="Busman M."/>
            <person name="Brown D.W."/>
            <person name="Naumann T.A."/>
            <person name="Divon H.H."/>
            <person name="Lysoe E."/>
            <person name="Uhlig S."/>
            <person name="Proctor R.H."/>
        </authorList>
    </citation>
    <scope>NUCLEOTIDE SEQUENCE</scope>
    <source>
        <strain evidence="9">NRRL 22465</strain>
    </source>
</reference>
<evidence type="ECO:0000256" key="2">
    <source>
        <dbReference type="ARBA" id="ARBA00022448"/>
    </source>
</evidence>
<feature type="compositionally biased region" description="Basic and acidic residues" evidence="4">
    <location>
        <begin position="1537"/>
        <end position="1553"/>
    </location>
</feature>
<dbReference type="Pfam" id="PF24965">
    <property type="entry name" value="TRS130_4HB"/>
    <property type="match status" value="1"/>
</dbReference>
<dbReference type="Pfam" id="PF24967">
    <property type="entry name" value="NTS_TR130"/>
    <property type="match status" value="1"/>
</dbReference>
<comment type="caution">
    <text evidence="9">The sequence shown here is derived from an EMBL/GenBank/DDBJ whole genome shotgun (WGS) entry which is preliminary data.</text>
</comment>
<evidence type="ECO:0000313" key="9">
    <source>
        <dbReference type="EMBL" id="KAF4984132.1"/>
    </source>
</evidence>
<name>A0A8H4UUF4_9HYPO</name>
<dbReference type="GO" id="GO:1990071">
    <property type="term" value="C:TRAPPII protein complex"/>
    <property type="evidence" value="ECO:0007669"/>
    <property type="project" value="InterPro"/>
</dbReference>
<feature type="region of interest" description="Disordered" evidence="4">
    <location>
        <begin position="563"/>
        <end position="615"/>
    </location>
</feature>
<evidence type="ECO:0000313" key="10">
    <source>
        <dbReference type="Proteomes" id="UP000635477"/>
    </source>
</evidence>
<accession>A0A8H4UUF4</accession>
<evidence type="ECO:0000259" key="7">
    <source>
        <dbReference type="Pfam" id="PF23274"/>
    </source>
</evidence>
<gene>
    <name evidence="9" type="ORF">FZEAL_625</name>
</gene>
<reference evidence="9" key="2">
    <citation type="submission" date="2020-05" db="EMBL/GenBank/DDBJ databases">
        <authorList>
            <person name="Kim H.-S."/>
            <person name="Proctor R.H."/>
            <person name="Brown D.W."/>
        </authorList>
    </citation>
    <scope>NUCLEOTIDE SEQUENCE</scope>
    <source>
        <strain evidence="9">NRRL 22465</strain>
    </source>
</reference>
<dbReference type="InterPro" id="IPR022233">
    <property type="entry name" value="TRAPPC10/Trs130_C"/>
</dbReference>
<dbReference type="OrthoDB" id="10256906at2759"/>
<dbReference type="Pfam" id="PF23036">
    <property type="entry name" value="TRAPPC10_1st"/>
    <property type="match status" value="1"/>
</dbReference>
<dbReference type="PANTHER" id="PTHR13251:SF3">
    <property type="entry name" value="TRAFFICKING PROTEIN PARTICLE COMPLEX SUBUNIT 10"/>
    <property type="match status" value="1"/>
</dbReference>
<keyword evidence="10" id="KW-1185">Reference proteome</keyword>
<dbReference type="InterPro" id="IPR045126">
    <property type="entry name" value="TRAPPC10/Trs130"/>
</dbReference>
<dbReference type="GO" id="GO:0006891">
    <property type="term" value="P:intra-Golgi vesicle-mediated transport"/>
    <property type="evidence" value="ECO:0007669"/>
    <property type="project" value="TreeGrafter"/>
</dbReference>
<dbReference type="GO" id="GO:0034498">
    <property type="term" value="P:early endosome to Golgi transport"/>
    <property type="evidence" value="ECO:0007669"/>
    <property type="project" value="TreeGrafter"/>
</dbReference>
<proteinExistence type="predicted"/>
<feature type="compositionally biased region" description="Polar residues" evidence="4">
    <location>
        <begin position="187"/>
        <end position="197"/>
    </location>
</feature>
<evidence type="ECO:0000259" key="5">
    <source>
        <dbReference type="Pfam" id="PF12584"/>
    </source>
</evidence>
<dbReference type="InterPro" id="IPR055505">
    <property type="entry name" value="DUF7077"/>
</dbReference>
<comment type="subcellular location">
    <subcellularLocation>
        <location evidence="1">Golgi apparatus</location>
    </subcellularLocation>
</comment>
<feature type="domain" description="Trs130 NTS" evidence="8">
    <location>
        <begin position="707"/>
        <end position="800"/>
    </location>
</feature>
<evidence type="ECO:0000256" key="3">
    <source>
        <dbReference type="ARBA" id="ARBA00023034"/>
    </source>
</evidence>
<keyword evidence="2" id="KW-0813">Transport</keyword>
<protein>
    <recommendedName>
        <fullName evidence="11">Trafficking protein particle complex subunit 10</fullName>
    </recommendedName>
</protein>